<reference evidence="2" key="1">
    <citation type="journal article" date="2019" name="Int. J. Syst. Evol. Microbiol.">
        <title>The Global Catalogue of Microorganisms (GCM) 10K type strain sequencing project: providing services to taxonomists for standard genome sequencing and annotation.</title>
        <authorList>
            <consortium name="The Broad Institute Genomics Platform"/>
            <consortium name="The Broad Institute Genome Sequencing Center for Infectious Disease"/>
            <person name="Wu L."/>
            <person name="Ma J."/>
        </authorList>
    </citation>
    <scope>NUCLEOTIDE SEQUENCE [LARGE SCALE GENOMIC DNA]</scope>
    <source>
        <strain evidence="2">JCM 19635</strain>
    </source>
</reference>
<evidence type="ECO:0000313" key="2">
    <source>
        <dbReference type="Proteomes" id="UP001596513"/>
    </source>
</evidence>
<evidence type="ECO:0000313" key="1">
    <source>
        <dbReference type="EMBL" id="MFC7669370.1"/>
    </source>
</evidence>
<sequence length="147" mass="15979">MHSATAFFIECDEQFRVELKNPFFNFTVLVGEAVPKLTGSQSDQRVFGAGSFVVNDVHHRAVVHQHPDAVVRGVVGQEFLRVGAVGPESERILVFDARAAARHLPALRDLVEPPAAFGELSRRDALGLGLRHVVLFAVAQGEPGSDQ</sequence>
<dbReference type="RefSeq" id="WP_380204877.1">
    <property type="nucleotide sequence ID" value="NZ_JBHTEK010000001.1"/>
</dbReference>
<dbReference type="EMBL" id="JBHTEK010000001">
    <property type="protein sequence ID" value="MFC7669370.1"/>
    <property type="molecule type" value="Genomic_DNA"/>
</dbReference>
<keyword evidence="2" id="KW-1185">Reference proteome</keyword>
<organism evidence="1 2">
    <name type="scientific">Hymenobacter humi</name>
    <dbReference type="NCBI Taxonomy" id="1411620"/>
    <lineage>
        <taxon>Bacteria</taxon>
        <taxon>Pseudomonadati</taxon>
        <taxon>Bacteroidota</taxon>
        <taxon>Cytophagia</taxon>
        <taxon>Cytophagales</taxon>
        <taxon>Hymenobacteraceae</taxon>
        <taxon>Hymenobacter</taxon>
    </lineage>
</organism>
<name>A0ABW2UAW8_9BACT</name>
<dbReference type="Proteomes" id="UP001596513">
    <property type="component" value="Unassembled WGS sequence"/>
</dbReference>
<proteinExistence type="predicted"/>
<protein>
    <submittedName>
        <fullName evidence="1">Uncharacterized protein</fullName>
    </submittedName>
</protein>
<comment type="caution">
    <text evidence="1">The sequence shown here is derived from an EMBL/GenBank/DDBJ whole genome shotgun (WGS) entry which is preliminary data.</text>
</comment>
<accession>A0ABW2UAW8</accession>
<gene>
    <name evidence="1" type="ORF">ACFQT0_19900</name>
</gene>